<dbReference type="PRINTS" id="PR00843">
    <property type="entry name" value="GLHYDRLASE30"/>
</dbReference>
<evidence type="ECO:0000259" key="7">
    <source>
        <dbReference type="Pfam" id="PF17189"/>
    </source>
</evidence>
<comment type="similarity">
    <text evidence="1 4">Belongs to the glycosyl hydrolase 30 family.</text>
</comment>
<evidence type="ECO:0000256" key="3">
    <source>
        <dbReference type="ARBA" id="ARBA00022801"/>
    </source>
</evidence>
<keyword evidence="4" id="KW-0326">Glycosidase</keyword>
<evidence type="ECO:0000313" key="9">
    <source>
        <dbReference type="Proteomes" id="UP000242818"/>
    </source>
</evidence>
<dbReference type="Proteomes" id="UP000242818">
    <property type="component" value="Unassembled WGS sequence"/>
</dbReference>
<feature type="domain" description="Glycosyl hydrolase family 30 TIM-barrel" evidence="6">
    <location>
        <begin position="80"/>
        <end position="417"/>
    </location>
</feature>
<keyword evidence="2 5" id="KW-0732">Signal</keyword>
<keyword evidence="3 4" id="KW-0378">Hydrolase</keyword>
<dbReference type="GO" id="GO:0004348">
    <property type="term" value="F:glucosylceramidase activity"/>
    <property type="evidence" value="ECO:0007669"/>
    <property type="project" value="InterPro"/>
</dbReference>
<evidence type="ECO:0000313" key="8">
    <source>
        <dbReference type="EMBL" id="SCC18929.1"/>
    </source>
</evidence>
<sequence length="482" mass="53989">MKYTGWYGIIAGCCCIFSAQAQQKPTTLPLTKRSIVVYKTAANTQLRITPTDTLHFTPLGQPLETQVCVFVDPTHRFQTVVGFGGAITDAAAEVFGKLPAASQQELLTAYYDPQQGIGYNLVRTTIASSDFSSGSYAYVQEGDAALKTFNIDHDRQFRIPLIKAAMKTAGGKLDVFATPWSPYGWMKTNNNVLQGGKLLPQFRQAWANHYVKFIQAYEKEGIPIWGLSVQNEPMATQKWESCIFTGEEERDFIKSFLGPTLQRAGYGSKKLMAWDHNRDLIYQRASTVLNDPAAAKYLWGVAFHWYENWSGGAKMLENVARVHEAFPNTHLMFTEGCIEKFNWDKIADWQYGEIYGQNIISDFNNGTVGWTDWNILLDEQGGPNHVGNYCMAPIHAKDGKLYYSNAFYYIGHFSKFVKAGAKRIAATPSRSKLLSTAFVNPDGKTVVEVMNQSDEAVPFYLWVNGQAATTNSLPHSMTTFVY</sequence>
<protein>
    <submittedName>
        <fullName evidence="8">Glucosylceramidase</fullName>
    </submittedName>
</protein>
<dbReference type="InterPro" id="IPR033452">
    <property type="entry name" value="GH30_C"/>
</dbReference>
<feature type="signal peptide" evidence="5">
    <location>
        <begin position="1"/>
        <end position="21"/>
    </location>
</feature>
<feature type="domain" description="Glycosyl hydrolase family 30 beta sandwich" evidence="7">
    <location>
        <begin position="420"/>
        <end position="480"/>
    </location>
</feature>
<evidence type="ECO:0000256" key="2">
    <source>
        <dbReference type="ARBA" id="ARBA00022729"/>
    </source>
</evidence>
<proteinExistence type="inferred from homology"/>
<evidence type="ECO:0000259" key="6">
    <source>
        <dbReference type="Pfam" id="PF02055"/>
    </source>
</evidence>
<dbReference type="Gene3D" id="2.60.40.1180">
    <property type="entry name" value="Golgi alpha-mannosidase II"/>
    <property type="match status" value="1"/>
</dbReference>
<keyword evidence="9" id="KW-1185">Reference proteome</keyword>
<dbReference type="OrthoDB" id="9806701at2"/>
<dbReference type="SUPFAM" id="SSF51011">
    <property type="entry name" value="Glycosyl hydrolase domain"/>
    <property type="match status" value="1"/>
</dbReference>
<dbReference type="GO" id="GO:0016020">
    <property type="term" value="C:membrane"/>
    <property type="evidence" value="ECO:0007669"/>
    <property type="project" value="GOC"/>
</dbReference>
<accession>A0A1C4CIL9</accession>
<dbReference type="Pfam" id="PF02055">
    <property type="entry name" value="Glyco_hydro_30"/>
    <property type="match status" value="1"/>
</dbReference>
<gene>
    <name evidence="8" type="ORF">GA0116948_104143</name>
</gene>
<dbReference type="EMBL" id="FMAR01000004">
    <property type="protein sequence ID" value="SCC18929.1"/>
    <property type="molecule type" value="Genomic_DNA"/>
</dbReference>
<dbReference type="InterPro" id="IPR017853">
    <property type="entry name" value="GH"/>
</dbReference>
<dbReference type="SUPFAM" id="SSF51445">
    <property type="entry name" value="(Trans)glycosidases"/>
    <property type="match status" value="1"/>
</dbReference>
<dbReference type="Pfam" id="PF17189">
    <property type="entry name" value="Glyco_hydro_30C"/>
    <property type="match status" value="1"/>
</dbReference>
<dbReference type="PANTHER" id="PTHR11069:SF23">
    <property type="entry name" value="LYSOSOMAL ACID GLUCOSYLCERAMIDASE"/>
    <property type="match status" value="1"/>
</dbReference>
<feature type="chain" id="PRO_5008689915" evidence="5">
    <location>
        <begin position="22"/>
        <end position="482"/>
    </location>
</feature>
<evidence type="ECO:0000256" key="5">
    <source>
        <dbReference type="SAM" id="SignalP"/>
    </source>
</evidence>
<evidence type="ECO:0000256" key="4">
    <source>
        <dbReference type="RuleBase" id="RU361188"/>
    </source>
</evidence>
<evidence type="ECO:0000256" key="1">
    <source>
        <dbReference type="ARBA" id="ARBA00005382"/>
    </source>
</evidence>
<dbReference type="STRING" id="1335309.GA0116948_104143"/>
<organism evidence="8 9">
    <name type="scientific">Chitinophaga costaii</name>
    <dbReference type="NCBI Taxonomy" id="1335309"/>
    <lineage>
        <taxon>Bacteria</taxon>
        <taxon>Pseudomonadati</taxon>
        <taxon>Bacteroidota</taxon>
        <taxon>Chitinophagia</taxon>
        <taxon>Chitinophagales</taxon>
        <taxon>Chitinophagaceae</taxon>
        <taxon>Chitinophaga</taxon>
    </lineage>
</organism>
<dbReference type="InterPro" id="IPR001139">
    <property type="entry name" value="Glyco_hydro_30"/>
</dbReference>
<name>A0A1C4CIL9_9BACT</name>
<dbReference type="GO" id="GO:0006680">
    <property type="term" value="P:glucosylceramide catabolic process"/>
    <property type="evidence" value="ECO:0007669"/>
    <property type="project" value="TreeGrafter"/>
</dbReference>
<dbReference type="RefSeq" id="WP_089711147.1">
    <property type="nucleotide sequence ID" value="NZ_FMAR01000004.1"/>
</dbReference>
<dbReference type="Gene3D" id="3.20.20.80">
    <property type="entry name" value="Glycosidases"/>
    <property type="match status" value="1"/>
</dbReference>
<dbReference type="PANTHER" id="PTHR11069">
    <property type="entry name" value="GLUCOSYLCERAMIDASE"/>
    <property type="match status" value="1"/>
</dbReference>
<dbReference type="InterPro" id="IPR033453">
    <property type="entry name" value="Glyco_hydro_30_TIM-barrel"/>
</dbReference>
<reference evidence="8 9" key="1">
    <citation type="submission" date="2016-08" db="EMBL/GenBank/DDBJ databases">
        <authorList>
            <person name="Seilhamer J.J."/>
        </authorList>
    </citation>
    <scope>NUCLEOTIDE SEQUENCE [LARGE SCALE GENOMIC DNA]</scope>
    <source>
        <strain evidence="8 9">A37T2</strain>
    </source>
</reference>
<dbReference type="AlphaFoldDB" id="A0A1C4CIL9"/>
<dbReference type="InterPro" id="IPR013780">
    <property type="entry name" value="Glyco_hydro_b"/>
</dbReference>